<accession>A0A085YZ10</accession>
<gene>
    <name evidence="1" type="ORF">IX39_19215</name>
</gene>
<name>A0A085YZ10_9FLAO</name>
<organism evidence="1 2">
    <name type="scientific">Chryseobacterium formosense</name>
    <dbReference type="NCBI Taxonomy" id="236814"/>
    <lineage>
        <taxon>Bacteria</taxon>
        <taxon>Pseudomonadati</taxon>
        <taxon>Bacteroidota</taxon>
        <taxon>Flavobacteriia</taxon>
        <taxon>Flavobacteriales</taxon>
        <taxon>Weeksellaceae</taxon>
        <taxon>Chryseobacterium group</taxon>
        <taxon>Chryseobacterium</taxon>
    </lineage>
</organism>
<dbReference type="OrthoDB" id="9927403at2"/>
<dbReference type="RefSeq" id="WP_034679338.1">
    <property type="nucleotide sequence ID" value="NZ_FPAP01000003.1"/>
</dbReference>
<dbReference type="Proteomes" id="UP000028713">
    <property type="component" value="Unassembled WGS sequence"/>
</dbReference>
<dbReference type="STRING" id="236814.IX39_19215"/>
<evidence type="ECO:0000313" key="2">
    <source>
        <dbReference type="Proteomes" id="UP000028713"/>
    </source>
</evidence>
<protein>
    <submittedName>
        <fullName evidence="1">Uncharacterized protein</fullName>
    </submittedName>
</protein>
<keyword evidence="2" id="KW-1185">Reference proteome</keyword>
<reference evidence="1 2" key="1">
    <citation type="submission" date="2014-07" db="EMBL/GenBank/DDBJ databases">
        <title>Genome of Chryseobacterium formosense LMG 24722.</title>
        <authorList>
            <person name="Pipes S.E."/>
            <person name="Stropko S.J."/>
            <person name="Newman J.D."/>
        </authorList>
    </citation>
    <scope>NUCLEOTIDE SEQUENCE [LARGE SCALE GENOMIC DNA]</scope>
    <source>
        <strain evidence="1 2">LMG 24722</strain>
    </source>
</reference>
<evidence type="ECO:0000313" key="1">
    <source>
        <dbReference type="EMBL" id="KFE97423.1"/>
    </source>
</evidence>
<proteinExistence type="predicted"/>
<sequence>MKSFLFSTLFFVSFSLFNAQIGRSDYIQLPLIRKYTQIDPSLKKGFVLMGKKETDETLIIRPENEFDLLVTSNIFVNNSVALIILCNNFPDEKNPRFKKATFTIDGKQFSYDMSPAELHYNDDLKRIMVSQRAINQNMYEMLGKVILSKNQINYTLYGDKEYKGVLSQKEILV</sequence>
<dbReference type="AlphaFoldDB" id="A0A085YZ10"/>
<dbReference type="EMBL" id="JPRP01000005">
    <property type="protein sequence ID" value="KFE97423.1"/>
    <property type="molecule type" value="Genomic_DNA"/>
</dbReference>
<comment type="caution">
    <text evidence="1">The sequence shown here is derived from an EMBL/GenBank/DDBJ whole genome shotgun (WGS) entry which is preliminary data.</text>
</comment>